<dbReference type="InterPro" id="IPR010069">
    <property type="entry name" value="CdiA_FHA1_rpt"/>
</dbReference>
<dbReference type="SUPFAM" id="SSF51126">
    <property type="entry name" value="Pectin lyase-like"/>
    <property type="match status" value="1"/>
</dbReference>
<evidence type="ECO:0000259" key="7">
    <source>
        <dbReference type="SMART" id="SM00912"/>
    </source>
</evidence>
<keyword evidence="9" id="KW-1185">Reference proteome</keyword>
<dbReference type="InterPro" id="IPR024973">
    <property type="entry name" value="ESPR"/>
</dbReference>
<protein>
    <submittedName>
        <fullName evidence="8">Hemagglutinin repeat-containing protein</fullName>
    </submittedName>
</protein>
<comment type="caution">
    <text evidence="8">The sequence shown here is derived from an EMBL/GenBank/DDBJ whole genome shotgun (WGS) entry which is preliminary data.</text>
</comment>
<evidence type="ECO:0000256" key="3">
    <source>
        <dbReference type="ARBA" id="ARBA00022913"/>
    </source>
</evidence>
<evidence type="ECO:0000256" key="4">
    <source>
        <dbReference type="ARBA" id="ARBA00023026"/>
    </source>
</evidence>
<evidence type="ECO:0000256" key="5">
    <source>
        <dbReference type="ARBA" id="ARBA00024043"/>
    </source>
</evidence>
<organism evidence="8 9">
    <name type="scientific">Proteus penneri</name>
    <dbReference type="NCBI Taxonomy" id="102862"/>
    <lineage>
        <taxon>Bacteria</taxon>
        <taxon>Pseudomonadati</taxon>
        <taxon>Pseudomonadota</taxon>
        <taxon>Gammaproteobacteria</taxon>
        <taxon>Enterobacterales</taxon>
        <taxon>Morganellaceae</taxon>
        <taxon>Proteus</taxon>
    </lineage>
</organism>
<feature type="domain" description="Filamentous haemagglutinin FhaB/tRNA nuclease CdiA-like TPS" evidence="7">
    <location>
        <begin position="85"/>
        <end position="207"/>
    </location>
</feature>
<dbReference type="InterPro" id="IPR029501">
    <property type="entry name" value="EndoU_bac"/>
</dbReference>
<dbReference type="InterPro" id="IPR006914">
    <property type="entry name" value="VENN_dom"/>
</dbReference>
<dbReference type="SMART" id="SM00912">
    <property type="entry name" value="Haemagg_act"/>
    <property type="match status" value="1"/>
</dbReference>
<proteinExistence type="inferred from homology"/>
<reference evidence="8 9" key="1">
    <citation type="submission" date="2020-12" db="EMBL/GenBank/DDBJ databases">
        <title>Enhanced detection system for hospital associated transmission using whole genome sequencing surveillance.</title>
        <authorList>
            <person name="Harrison L.H."/>
            <person name="Van Tyne D."/>
            <person name="Marsh J.W."/>
            <person name="Griffith M.P."/>
            <person name="Snyder D.J."/>
            <person name="Cooper V.S."/>
            <person name="Mustapha M."/>
        </authorList>
    </citation>
    <scope>NUCLEOTIDE SEQUENCE [LARGE SCALE GENOMIC DNA]</scope>
    <source>
        <strain evidence="8 9">PR00195</strain>
    </source>
</reference>
<feature type="compositionally biased region" description="Low complexity" evidence="6">
    <location>
        <begin position="2754"/>
        <end position="2764"/>
    </location>
</feature>
<dbReference type="InterPro" id="IPR025157">
    <property type="entry name" value="Hemagglutinin_rpt"/>
</dbReference>
<dbReference type="Pfam" id="PF14436">
    <property type="entry name" value="EndoU_bacteria"/>
    <property type="match status" value="1"/>
</dbReference>
<name>A0ABS0W4N8_9GAMM</name>
<dbReference type="EMBL" id="JAEKCB010000005">
    <property type="protein sequence ID" value="MBJ2118272.1"/>
    <property type="molecule type" value="Genomic_DNA"/>
</dbReference>
<feature type="compositionally biased region" description="Polar residues" evidence="6">
    <location>
        <begin position="2603"/>
        <end position="2612"/>
    </location>
</feature>
<dbReference type="Pfam" id="PF13332">
    <property type="entry name" value="Fil_haemagg_2"/>
    <property type="match status" value="4"/>
</dbReference>
<gene>
    <name evidence="8" type="ORF">JFQ69_11460</name>
</gene>
<evidence type="ECO:0000256" key="6">
    <source>
        <dbReference type="SAM" id="MobiDB-lite"/>
    </source>
</evidence>
<dbReference type="NCBIfam" id="TIGR01731">
    <property type="entry name" value="fil_hemag_20aa"/>
    <property type="match status" value="24"/>
</dbReference>
<evidence type="ECO:0000256" key="1">
    <source>
        <dbReference type="ARBA" id="ARBA00004219"/>
    </source>
</evidence>
<comment type="similarity">
    <text evidence="5">In the N-terminal section; belongs to the CdiA toxin family.</text>
</comment>
<comment type="subcellular location">
    <subcellularLocation>
        <location evidence="1">Target cell</location>
        <location evidence="1">Target cell cytoplasm</location>
    </subcellularLocation>
</comment>
<keyword evidence="3" id="KW-1266">Target cell cytoplasm</keyword>
<keyword evidence="2" id="KW-0800">Toxin</keyword>
<evidence type="ECO:0000313" key="9">
    <source>
        <dbReference type="Proteomes" id="UP000619976"/>
    </source>
</evidence>
<dbReference type="Pfam" id="PF13018">
    <property type="entry name" value="ESPR"/>
    <property type="match status" value="1"/>
</dbReference>
<accession>A0ABS0W4N8</accession>
<keyword evidence="4" id="KW-0843">Virulence</keyword>
<dbReference type="NCBIfam" id="TIGR01901">
    <property type="entry name" value="adhes_NPXG"/>
    <property type="match status" value="1"/>
</dbReference>
<dbReference type="InterPro" id="IPR008638">
    <property type="entry name" value="FhaB/CdiA-like_TPS"/>
</dbReference>
<dbReference type="InterPro" id="IPR012334">
    <property type="entry name" value="Pectin_lyas_fold"/>
</dbReference>
<evidence type="ECO:0000313" key="8">
    <source>
        <dbReference type="EMBL" id="MBJ2118272.1"/>
    </source>
</evidence>
<dbReference type="Gene3D" id="2.160.20.10">
    <property type="entry name" value="Single-stranded right-handed beta-helix, Pectin lyase-like"/>
    <property type="match status" value="1"/>
</dbReference>
<dbReference type="InterPro" id="IPR008619">
    <property type="entry name" value="Filamentous_hemagglutn_rpt"/>
</dbReference>
<evidence type="ECO:0000256" key="2">
    <source>
        <dbReference type="ARBA" id="ARBA00022656"/>
    </source>
</evidence>
<feature type="compositionally biased region" description="Polar residues" evidence="6">
    <location>
        <begin position="2772"/>
        <end position="2783"/>
    </location>
</feature>
<dbReference type="Pfam" id="PF04829">
    <property type="entry name" value="PT-VENN"/>
    <property type="match status" value="1"/>
</dbReference>
<dbReference type="Pfam" id="PF05594">
    <property type="entry name" value="Fil_haemagg"/>
    <property type="match status" value="15"/>
</dbReference>
<sequence length="3629" mass="388113">MNKHCYRLIFSRTHGELRVVSELTKSCSTEAGQTRGSQGTRIWVTLRRSAFLLWLALGSPYVLANGIVADNNAPQNQRPEVINTQNGLPQVNISAPNEAGISHNQYKQFDVDQRGAILNNSAVMTSTQTAGMIQGNANLDPNKAPARVILNEVNSNNPSQLKGFIEVAGGKAQVIIANPSGIICNGCGTINAGRMTLTTGKPQLNPDGSLAGYRVESGVIHVEGGGLNGDSRHDTQYVDLLAQAVKINAGVWAKEKIEVVAGRNQVDTQNNATALEQKEKTAKPEFAIDMGQMGGMYSGQIKMVGTEQGVGVRNQGGHLQANKTLTVTSQGQLVWQSTKTQEAVTQAGGDINLIAKEDLIHQGKLHSGGQLRVESQDGALKQSGTLAATKDVTLIAQKEIQTQGNLLAGSDLNSQIIQDANLTLNSQNNIRAQGNLLNKKAINITAKQVDLSQSQIATSTLAIKATQGDARLDNARVDTHKVDVIATGNISSQQAKIKAQSWDIDGNHLFNQKGIWTQTGKSESRFALKGLFDNTKGSVEAYQLSLNGQDLNNTDGRLVTLNNSQQHWQFNQSINNQRGELGNNGNLQLDTQHLNSESGSIKSPTQLIITAKSGINNQKGQLLSGEQLILNTDNSLNNQSGKINSNQIDIKTSLFNNTQGQLVGQDTLTLSTQKTLTNTQGFIGAGKALTLSAQGDLNNQAGIVQSESLFNLIANHIDNQEGQLLSGHQMKVKAASLSSSKGNISAKEIDLNANTVSNVAGKIIGQDRLTLTTHQLLDNTQGTLLTNKALVLLNENNLINDNGLIQSGKITKIDAQNISNNQGKLIAGQQITLTTPKNLDNQKGEISAKSLAVTTDQLTNQQGKLVATDNLDLIAHQSLNNTHGLLEAGKTLKITTAGRWNNQEGITQAGHQIIASADTIDNTQGQLQSGDKLTFKTTHDVINTLGKITAQHLLQWQGHDNSQFNNNNGLLQSNGTLTLEGGALSNQQQGNIFSQKALQLVLKGDLLNQHGKITSNENSVIKANNLINTQGEINSLNTLNIDLLEQLDNRQGRLFSQSSQHLQATDILNTKGWMGSLDTWFAKASAFNNQTGQIQSQKEASLVANTFDNTNGLLQSSDSAQLRIAKSINNTQGKISAQNTVDAQGTQPNGAIETVNNIAGQWLAGNRLNLHVLNLDNSQHGLLYSQQHTQLAVDNALNNRQGKIQSGDNLALTAKTLYNQSGSIDGQQGITLTLADLLDNSQGKIRSNQHQSIYGSRIQNYQGHISSQGELTVNGAQLDNTQGMLISQKNSHYDIEHINNNAGKIHSGQSLTLTATDLQNQQGQLVSTQALKVNTAQLDNYNNGILSSQDALNITTNTLNNRDNGLIWGTTQNVISAKNIDNTQGRLQSNGLLSLNSLSLLNNQKGHILANGAIAINAKDAPIASTLMLLNQRGVIQSGDKLTLNTQTFNNQGGTLQSEKALTLTAKQDYTRRDGDILKSNQSVSLSISGVFTNLADWLLPASLTIKSQDMINSGTLVSRKFNVNTGTLKNTGRLESDDFTFNLTTLDNTAAIMGDNAVIHAQSIDNNSKNAVIATTQSLDLTASNNLINHNGALIYSGDTLSLTSPELENKASFIEAEGDMVIKADQLRNLREGLEIEREVEKKDYRWHRYSYNWRSYDSGVNRDKTTIEPTTQRLSFKNNDEVITNRYGTLLDIDANNKRAQVRVKNNEGQLTDLWVNYLALKLNSDGSYAMTFYETRGWRQYDVPTPYHNTVWREHDIGSIEQWDPELHLDLADIPYVDDYNNLRERSVSGTVTRDKLISEGIGARILSGGNMKVAISGLLLNDASVITSIGDQTIDGNGKIENNAYSVNERHKEYIVDHYDRDTKHWYPSFNHDETTALATIDSIISGNGNVTIKGTSITNTTVNAAQINDIEAALNAVKAERAEFERNPLGFNIDGVEKQTVNTEINTSDKTDLTHTDVTSPLTRPLLPSEIALTEKQHLGNVITDLPDNGLFRQNIAPDNPFLIVTDERFTSRTKFISSDYLLDRVGYDPAQVPKRLGDGFYEQRLVREQVLKLTGRPSLYESDAMAQYQYLMNNGVKVASDFHLRPGVALTPEQIASLEQDIVWLVSETVDTAQGPQTVLVPKVYLANKTLNLLNSGAIVSGDHLHLSADSINNAGQLLANKGLEIDANQFEHQGGDIRGENVNIQADSINLSTNLQDALRQARINGTDITLKGHDIQLQGAKLDALNDINLNARDNLTITTAKSTHSGEFDVISGAMGNRTSDGMEQAGEHRLAHISGEWQRSQGSELNAVGNLNLIAGKDVTLQGSQAKAGEQVAVNAGENLNIIADSTTTKSHLDANSKSTTVSNTREEERLQLSTLSGDKGVSLNVGHTLTAQGAQVDSTEGKTTVRAQDVDIQSVTQQIEDSDYQHSGGGRKSYSRLVDTAQENVVGSTFSGQQGVEITASEGDINLTGSTLHSEKGAVDLSATQNINLNTATETHTEFLEEHSKSKGFLSSSQTHTLQNDHVTREQGSVVSGEQVNIQAGKDIQVTGSSVVAENDVSLTAGNNVDITAATETDSHYLLEEKKKSGLMSSGGIGFSVGKQSSRHEVDEKGTTQSQSVSTIGSTQGNVNITAGNKLHVGGADLIAQKDLNLTGDSVQIDPGYDERTRTETFETKQSGFSVALSGSAGSALNTAVSTAQQARKESDGRLSALQNTKAVLSGVQAQQAVELDGLKTDAANAHNLANNLKPGDEDYQKGATNTVGVSVSYGSQSSKSETHTDSRQSQGSTLNAGQNLSITATGKNKDSNPDSGNITVVGSELKAGKDLSLSATQDINLVSAQNTEQTTSQNRSKGGSIGVGVGVGEGGYGVNVSASVNQGKGHEKGNALTHTETTLDAGNKLTLNSGQDTTLKGAQVSGEQVTINVGRDLTLQSEQDSDRYDAKQQEVSVGGGYTLGGTPNINISASKDKIHSNYDSVKEQTGIFAGKGGFDVNVKDHTQLDGAVIASTADKGNNHLETETLGWKDIHNNAEFEASHSGGTISTGGPVGEQLLTNAAGGLLSNANNSGQAEGTTHAAVSEGKWLIRDTDNQTQDITQLSSDTDHANDGSIKPIFDKEKEQNRLKQAQLIGEIGNQAMDIIRTEGNIAGLKAQKDPDALAIAKKQLEAAGKTPTEQTIKDQAYNNAMAQYGTGSDFQKVAQAVTGLLQGLAGDNLAGALASASPPYLATLIKQQVGEENKAANAMAHAVLGAVVAELNNQSAAAGGLGAGGGELAARYIAKELFPNKDVSELTESEKQQVSALSQLASGLAGGLTTGDIAGAITGSQAGKNAVENNFLHSEQIMSFVDAQAKTKTPEERKQLQKDIDTLDKQLQSQAERWGISTNDMKSALDSLKTLEGLPDCNAQCQDMVKDSISKLEPALENRIAKHSSQTENLKELTGILATVIVLNESGLIDGIATTSGGGKGISSVTGSSKIDNAVQGGGQKGKETNPIINQPNITVISPEIETKILAGQRVGNSNKLIGGHSSSVSNENPNYAVETIKLNPDGTRVVKFTTQFPDGNLSKIKTSTLFPENWSDKSIIDSVNKIGNSSAIGQRSSTGETLHRGVINGVEIDVIKKGNQVTAGYPVGGKPTPGFNPID</sequence>
<feature type="region of interest" description="Disordered" evidence="6">
    <location>
        <begin position="2754"/>
        <end position="2783"/>
    </location>
</feature>
<dbReference type="Pfam" id="PF05860">
    <property type="entry name" value="TPS"/>
    <property type="match status" value="1"/>
</dbReference>
<dbReference type="RefSeq" id="WP_198813277.1">
    <property type="nucleotide sequence ID" value="NZ_JAEKCB010000005.1"/>
</dbReference>
<dbReference type="InterPro" id="IPR011050">
    <property type="entry name" value="Pectin_lyase_fold/virulence"/>
</dbReference>
<dbReference type="Proteomes" id="UP000619976">
    <property type="component" value="Unassembled WGS sequence"/>
</dbReference>
<feature type="region of interest" description="Disordered" evidence="6">
    <location>
        <begin position="2590"/>
        <end position="2612"/>
    </location>
</feature>